<evidence type="ECO:0000313" key="3">
    <source>
        <dbReference type="Proteomes" id="UP000492821"/>
    </source>
</evidence>
<evidence type="ECO:0000256" key="2">
    <source>
        <dbReference type="SAM" id="Phobius"/>
    </source>
</evidence>
<dbReference type="WBParaSite" id="Pan_g2940.t1">
    <property type="protein sequence ID" value="Pan_g2940.t1"/>
    <property type="gene ID" value="Pan_g2940"/>
</dbReference>
<sequence length="76" mass="8640">MDLLFASRSPRNSVEVDLYINLVTASVGSVMLMSIVLLRNDLRVKYVQRGMTKTPTNDEATRDSLFDRKHPQMEPA</sequence>
<protein>
    <submittedName>
        <fullName evidence="4">Neur_chan_memb domain-containing protein</fullName>
    </submittedName>
</protein>
<proteinExistence type="predicted"/>
<organism evidence="3 4">
    <name type="scientific">Panagrellus redivivus</name>
    <name type="common">Microworm</name>
    <dbReference type="NCBI Taxonomy" id="6233"/>
    <lineage>
        <taxon>Eukaryota</taxon>
        <taxon>Metazoa</taxon>
        <taxon>Ecdysozoa</taxon>
        <taxon>Nematoda</taxon>
        <taxon>Chromadorea</taxon>
        <taxon>Rhabditida</taxon>
        <taxon>Tylenchina</taxon>
        <taxon>Panagrolaimomorpha</taxon>
        <taxon>Panagrolaimoidea</taxon>
        <taxon>Panagrolaimidae</taxon>
        <taxon>Panagrellus</taxon>
    </lineage>
</organism>
<evidence type="ECO:0000313" key="4">
    <source>
        <dbReference type="WBParaSite" id="Pan_g2940.t1"/>
    </source>
</evidence>
<accession>A0A7E4VUH7</accession>
<feature type="transmembrane region" description="Helical" evidence="2">
    <location>
        <begin position="18"/>
        <end position="38"/>
    </location>
</feature>
<evidence type="ECO:0000256" key="1">
    <source>
        <dbReference type="SAM" id="MobiDB-lite"/>
    </source>
</evidence>
<keyword evidence="2" id="KW-1133">Transmembrane helix</keyword>
<dbReference type="Proteomes" id="UP000492821">
    <property type="component" value="Unassembled WGS sequence"/>
</dbReference>
<feature type="region of interest" description="Disordered" evidence="1">
    <location>
        <begin position="52"/>
        <end position="76"/>
    </location>
</feature>
<dbReference type="AlphaFoldDB" id="A0A7E4VUH7"/>
<reference evidence="4" key="2">
    <citation type="submission" date="2020-10" db="UniProtKB">
        <authorList>
            <consortium name="WormBaseParasite"/>
        </authorList>
    </citation>
    <scope>IDENTIFICATION</scope>
</reference>
<name>A0A7E4VUH7_PANRE</name>
<reference evidence="3" key="1">
    <citation type="journal article" date="2013" name="Genetics">
        <title>The draft genome and transcriptome of Panagrellus redivivus are shaped by the harsh demands of a free-living lifestyle.</title>
        <authorList>
            <person name="Srinivasan J."/>
            <person name="Dillman A.R."/>
            <person name="Macchietto M.G."/>
            <person name="Heikkinen L."/>
            <person name="Lakso M."/>
            <person name="Fracchia K.M."/>
            <person name="Antoshechkin I."/>
            <person name="Mortazavi A."/>
            <person name="Wong G."/>
            <person name="Sternberg P.W."/>
        </authorList>
    </citation>
    <scope>NUCLEOTIDE SEQUENCE [LARGE SCALE GENOMIC DNA]</scope>
    <source>
        <strain evidence="3">MT8872</strain>
    </source>
</reference>
<keyword evidence="2" id="KW-0812">Transmembrane</keyword>
<keyword evidence="2" id="KW-0472">Membrane</keyword>
<keyword evidence="3" id="KW-1185">Reference proteome</keyword>
<feature type="compositionally biased region" description="Basic and acidic residues" evidence="1">
    <location>
        <begin position="59"/>
        <end position="76"/>
    </location>
</feature>